<dbReference type="SUPFAM" id="SSF56436">
    <property type="entry name" value="C-type lectin-like"/>
    <property type="match status" value="1"/>
</dbReference>
<feature type="chain" id="PRO_5004486843" description="Sulfatase-modifying factor enzyme-like domain-containing protein" evidence="1">
    <location>
        <begin position="23"/>
        <end position="305"/>
    </location>
</feature>
<evidence type="ECO:0000259" key="2">
    <source>
        <dbReference type="Pfam" id="PF03781"/>
    </source>
</evidence>
<evidence type="ECO:0000256" key="1">
    <source>
        <dbReference type="SAM" id="SignalP"/>
    </source>
</evidence>
<evidence type="ECO:0000313" key="4">
    <source>
        <dbReference type="Proteomes" id="UP000014155"/>
    </source>
</evidence>
<organism evidence="3 4">
    <name type="scientific">Ruminiclostridium cellobioparum subsp. termitidis CT1112</name>
    <dbReference type="NCBI Taxonomy" id="1195236"/>
    <lineage>
        <taxon>Bacteria</taxon>
        <taxon>Bacillati</taxon>
        <taxon>Bacillota</taxon>
        <taxon>Clostridia</taxon>
        <taxon>Eubacteriales</taxon>
        <taxon>Oscillospiraceae</taxon>
        <taxon>Ruminiclostridium</taxon>
    </lineage>
</organism>
<evidence type="ECO:0000313" key="3">
    <source>
        <dbReference type="EMBL" id="EMS69451.1"/>
    </source>
</evidence>
<feature type="domain" description="Sulfatase-modifying factor enzyme-like" evidence="2">
    <location>
        <begin position="38"/>
        <end position="301"/>
    </location>
</feature>
<dbReference type="PATRIC" id="fig|1195236.3.peg.4760"/>
<protein>
    <recommendedName>
        <fullName evidence="2">Sulfatase-modifying factor enzyme-like domain-containing protein</fullName>
    </recommendedName>
</protein>
<accession>S0FHP2</accession>
<dbReference type="InterPro" id="IPR016187">
    <property type="entry name" value="CTDL_fold"/>
</dbReference>
<dbReference type="PROSITE" id="PS51257">
    <property type="entry name" value="PROKAR_LIPOPROTEIN"/>
    <property type="match status" value="1"/>
</dbReference>
<proteinExistence type="predicted"/>
<dbReference type="Proteomes" id="UP000014155">
    <property type="component" value="Unassembled WGS sequence"/>
</dbReference>
<dbReference type="AlphaFoldDB" id="S0FHP2"/>
<dbReference type="EMBL" id="AORV01000065">
    <property type="protein sequence ID" value="EMS69451.1"/>
    <property type="molecule type" value="Genomic_DNA"/>
</dbReference>
<keyword evidence="4" id="KW-1185">Reference proteome</keyword>
<dbReference type="STRING" id="1195236.CTER_4578"/>
<keyword evidence="1" id="KW-0732">Signal</keyword>
<gene>
    <name evidence="3" type="ORF">CTER_4578</name>
</gene>
<dbReference type="Pfam" id="PF03781">
    <property type="entry name" value="FGE-sulfatase"/>
    <property type="match status" value="1"/>
</dbReference>
<name>S0FHP2_RUMCE</name>
<dbReference type="InterPro" id="IPR005532">
    <property type="entry name" value="SUMF_dom"/>
</dbReference>
<dbReference type="Gene3D" id="3.90.1580.10">
    <property type="entry name" value="paralog of FGE (formylglycine-generating enzyme)"/>
    <property type="match status" value="1"/>
</dbReference>
<sequence length="305" mass="35002">MKKLLIILFLSIIVAGSACSQAGPNNQEKLEDQERLGNFVLVKGGTFKNTKSKYYGKSLNISDFFICRYEVTQKEWFDVMKNNPSEFKDKNWQVEVESNPSGFKGNNLPVEMVSWYDCVEYCNKRSIKEGLKPYYNINTDKKDLKNKNDNDNVKWTVTTNIKANGYRLPTEAEWEYAARGGQMSKSYKYSGSDDVNQVAWYWVNSGDRNLTGFWSYSVIKSNNNRAKPVGAKMPNELGIYDMSGNIREWCWDWYEDLDSNSESVRVIRGGGWLGDGFCCELSFRDKWNANSRGNDTGLRVCRGEA</sequence>
<dbReference type="eggNOG" id="COG1262">
    <property type="taxonomic scope" value="Bacteria"/>
</dbReference>
<dbReference type="InterPro" id="IPR042095">
    <property type="entry name" value="SUMF_sf"/>
</dbReference>
<dbReference type="RefSeq" id="WP_004629608.1">
    <property type="nucleotide sequence ID" value="NZ_AORV01000065.1"/>
</dbReference>
<dbReference type="PANTHER" id="PTHR23150:SF19">
    <property type="entry name" value="FORMYLGLYCINE-GENERATING ENZYME"/>
    <property type="match status" value="1"/>
</dbReference>
<reference evidence="3 4" key="1">
    <citation type="journal article" date="2013" name="Genome Announc.">
        <title>Draft Genome Sequence of the Cellulolytic, Mesophilic, Anaerobic Bacterium Clostridium termitidis Strain CT1112 (DSM 5398).</title>
        <authorList>
            <person name="Lal S."/>
            <person name="Ramachandran U."/>
            <person name="Zhang X."/>
            <person name="Munir R."/>
            <person name="Sparling R."/>
            <person name="Levin D.B."/>
        </authorList>
    </citation>
    <scope>NUCLEOTIDE SEQUENCE [LARGE SCALE GENOMIC DNA]</scope>
    <source>
        <strain evidence="3 4">CT1112</strain>
    </source>
</reference>
<dbReference type="PANTHER" id="PTHR23150">
    <property type="entry name" value="SULFATASE MODIFYING FACTOR 1, 2"/>
    <property type="match status" value="1"/>
</dbReference>
<feature type="signal peptide" evidence="1">
    <location>
        <begin position="1"/>
        <end position="22"/>
    </location>
</feature>
<comment type="caution">
    <text evidence="3">The sequence shown here is derived from an EMBL/GenBank/DDBJ whole genome shotgun (WGS) entry which is preliminary data.</text>
</comment>
<dbReference type="InterPro" id="IPR051043">
    <property type="entry name" value="Sulfatase_Mod_Factor_Kinase"/>
</dbReference>
<dbReference type="GO" id="GO:0120147">
    <property type="term" value="F:formylglycine-generating oxidase activity"/>
    <property type="evidence" value="ECO:0007669"/>
    <property type="project" value="TreeGrafter"/>
</dbReference>